<evidence type="ECO:0000256" key="7">
    <source>
        <dbReference type="SAM" id="Phobius"/>
    </source>
</evidence>
<keyword evidence="3 7" id="KW-1133">Transmembrane helix</keyword>
<accession>A0A1H8UPU8</accession>
<evidence type="ECO:0000256" key="2">
    <source>
        <dbReference type="ARBA" id="ARBA00022692"/>
    </source>
</evidence>
<sequence length="444" mass="46552">MAKLAVDSKGWYQVAKSDKPNTGKTEDTTEDQVQPEAADTEDAASQARQDDEQETAKTDEDSAPPAEDEKLAEPEAAELSEAEAVDAAGDSHDDAVGAADAEQQSSEAPEAAPAPPPPLQEAPAQRRGGFVALVLGGVVAAAIGFGAAQIVGPLDPSGEETLAALEARLAEQDDRIAALQAEQSDTSRTVDEVAATSAGIDELQELPARMDDLTSRVEELSATVGGFDDRIAALEKRPMTEGLSEEAIAAYQREVEELRAAVADQNAEAEEMRENARTSAQQALARAALTRVISALDSGGPYEAAVTDLRSSTGQDTPDALSAHADTGVATLASLQDTFPDLARRALAQARQAGDGEDANPLASFLRDQLGARSVTPREGSDPDAVLSRAESALRDGRLEQALEEIATLPEPARAVMADWIERAETRLAATQAAETLLQRLNGN</sequence>
<evidence type="ECO:0000313" key="9">
    <source>
        <dbReference type="Proteomes" id="UP000198893"/>
    </source>
</evidence>
<evidence type="ECO:0000256" key="1">
    <source>
        <dbReference type="ARBA" id="ARBA00004370"/>
    </source>
</evidence>
<gene>
    <name evidence="8" type="ORF">SAMN04490248_12147</name>
</gene>
<feature type="compositionally biased region" description="Basic and acidic residues" evidence="6">
    <location>
        <begin position="48"/>
        <end position="60"/>
    </location>
</feature>
<dbReference type="STRING" id="569882.SAMN04490248_12147"/>
<evidence type="ECO:0000256" key="4">
    <source>
        <dbReference type="ARBA" id="ARBA00023136"/>
    </source>
</evidence>
<reference evidence="8 9" key="1">
    <citation type="submission" date="2016-10" db="EMBL/GenBank/DDBJ databases">
        <authorList>
            <person name="de Groot N.N."/>
        </authorList>
    </citation>
    <scope>NUCLEOTIDE SEQUENCE [LARGE SCALE GENOMIC DNA]</scope>
    <source>
        <strain evidence="8 9">DSM 27842</strain>
    </source>
</reference>
<dbReference type="Gene3D" id="1.10.287.1490">
    <property type="match status" value="1"/>
</dbReference>
<dbReference type="EMBL" id="FODS01000021">
    <property type="protein sequence ID" value="SEP05171.1"/>
    <property type="molecule type" value="Genomic_DNA"/>
</dbReference>
<evidence type="ECO:0000256" key="3">
    <source>
        <dbReference type="ARBA" id="ARBA00022989"/>
    </source>
</evidence>
<evidence type="ECO:0000313" key="8">
    <source>
        <dbReference type="EMBL" id="SEP05171.1"/>
    </source>
</evidence>
<keyword evidence="2 7" id="KW-0812">Transmembrane</keyword>
<dbReference type="InterPro" id="IPR019133">
    <property type="entry name" value="MIC60"/>
</dbReference>
<evidence type="ECO:0000256" key="5">
    <source>
        <dbReference type="SAM" id="Coils"/>
    </source>
</evidence>
<dbReference type="Pfam" id="PF09731">
    <property type="entry name" value="Mitofilin"/>
    <property type="match status" value="1"/>
</dbReference>
<feature type="coiled-coil region" evidence="5">
    <location>
        <begin position="162"/>
        <end position="223"/>
    </location>
</feature>
<feature type="region of interest" description="Disordered" evidence="6">
    <location>
        <begin position="1"/>
        <end position="124"/>
    </location>
</feature>
<feature type="transmembrane region" description="Helical" evidence="7">
    <location>
        <begin position="130"/>
        <end position="151"/>
    </location>
</feature>
<organism evidence="8 9">
    <name type="scientific">Salinihabitans flavidus</name>
    <dbReference type="NCBI Taxonomy" id="569882"/>
    <lineage>
        <taxon>Bacteria</taxon>
        <taxon>Pseudomonadati</taxon>
        <taxon>Pseudomonadota</taxon>
        <taxon>Alphaproteobacteria</taxon>
        <taxon>Rhodobacterales</taxon>
        <taxon>Roseobacteraceae</taxon>
        <taxon>Salinihabitans</taxon>
    </lineage>
</organism>
<dbReference type="Proteomes" id="UP000198893">
    <property type="component" value="Unassembled WGS sequence"/>
</dbReference>
<feature type="compositionally biased region" description="Acidic residues" evidence="6">
    <location>
        <begin position="75"/>
        <end position="84"/>
    </location>
</feature>
<evidence type="ECO:0000256" key="6">
    <source>
        <dbReference type="SAM" id="MobiDB-lite"/>
    </source>
</evidence>
<dbReference type="AlphaFoldDB" id="A0A1H8UPU8"/>
<feature type="compositionally biased region" description="Basic and acidic residues" evidence="6">
    <location>
        <begin position="16"/>
        <end position="27"/>
    </location>
</feature>
<feature type="coiled-coil region" evidence="5">
    <location>
        <begin position="248"/>
        <end position="286"/>
    </location>
</feature>
<keyword evidence="5" id="KW-0175">Coiled coil</keyword>
<comment type="subcellular location">
    <subcellularLocation>
        <location evidence="1">Membrane</location>
    </subcellularLocation>
</comment>
<proteinExistence type="predicted"/>
<keyword evidence="9" id="KW-1185">Reference proteome</keyword>
<feature type="compositionally biased region" description="Low complexity" evidence="6">
    <location>
        <begin position="98"/>
        <end position="111"/>
    </location>
</feature>
<protein>
    <submittedName>
        <fullName evidence="8">Uncharacterized conserved protein</fullName>
    </submittedName>
</protein>
<dbReference type="GO" id="GO:0016020">
    <property type="term" value="C:membrane"/>
    <property type="evidence" value="ECO:0007669"/>
    <property type="project" value="UniProtKB-SubCell"/>
</dbReference>
<keyword evidence="4 7" id="KW-0472">Membrane</keyword>
<name>A0A1H8UPU8_9RHOB</name>